<dbReference type="InterPro" id="IPR011444">
    <property type="entry name" value="DUF1549"/>
</dbReference>
<reference evidence="7 8" key="1">
    <citation type="submission" date="2016-05" db="EMBL/GenBank/DDBJ databases">
        <title>Genomic and physiological characterization of Planctopirus sp. isolated from fresh water lake.</title>
        <authorList>
            <person name="Subhash Y."/>
            <person name="Ramana C."/>
        </authorList>
    </citation>
    <scope>NUCLEOTIDE SEQUENCE [LARGE SCALE GENOMIC DNA]</scope>
    <source>
        <strain evidence="7 8">JC280</strain>
    </source>
</reference>
<name>A0A1C3EH94_9PLAN</name>
<keyword evidence="1 4" id="KW-0349">Heme</keyword>
<protein>
    <recommendedName>
        <fullName evidence="6">Cytochrome c domain-containing protein</fullName>
    </recommendedName>
</protein>
<dbReference type="STRING" id="1841610.A6X21_19815"/>
<dbReference type="RefSeq" id="WP_068847122.1">
    <property type="nucleotide sequence ID" value="NZ_LYDR01000063.1"/>
</dbReference>
<dbReference type="GO" id="GO:0020037">
    <property type="term" value="F:heme binding"/>
    <property type="evidence" value="ECO:0007669"/>
    <property type="project" value="InterPro"/>
</dbReference>
<gene>
    <name evidence="7" type="ORF">A6X21_19815</name>
</gene>
<dbReference type="InterPro" id="IPR036909">
    <property type="entry name" value="Cyt_c-like_dom_sf"/>
</dbReference>
<dbReference type="InterPro" id="IPR022655">
    <property type="entry name" value="DUF1553"/>
</dbReference>
<dbReference type="GO" id="GO:0046872">
    <property type="term" value="F:metal ion binding"/>
    <property type="evidence" value="ECO:0007669"/>
    <property type="project" value="UniProtKB-KW"/>
</dbReference>
<proteinExistence type="predicted"/>
<accession>A0A1C3EH94</accession>
<evidence type="ECO:0000256" key="3">
    <source>
        <dbReference type="ARBA" id="ARBA00023004"/>
    </source>
</evidence>
<feature type="chain" id="PRO_5008673103" description="Cytochrome c domain-containing protein" evidence="5">
    <location>
        <begin position="30"/>
        <end position="805"/>
    </location>
</feature>
<evidence type="ECO:0000313" key="7">
    <source>
        <dbReference type="EMBL" id="ODA32607.1"/>
    </source>
</evidence>
<evidence type="ECO:0000256" key="2">
    <source>
        <dbReference type="ARBA" id="ARBA00022723"/>
    </source>
</evidence>
<dbReference type="OrthoDB" id="127107at2"/>
<dbReference type="Pfam" id="PF07587">
    <property type="entry name" value="PSD1"/>
    <property type="match status" value="1"/>
</dbReference>
<evidence type="ECO:0000259" key="6">
    <source>
        <dbReference type="PROSITE" id="PS51007"/>
    </source>
</evidence>
<sequence>MRFALVWRLLNSMFFAVAFCALLSQHGFAEDSNEQAVKFFRETVAPVLAAKCVGCHRADNLKGQFDITTPQNLLKGGESGVALVPGQPLKSSLYLRTIPHEGEKPEMPEKGEALTELEAESLRQWISSGAPWPEGFVLKEKSKADASFWSFQPLAHVVPPDVKSGPEAWRTHPIDRFLLQEMQAKGLFPNPPATPNEFIRRITFDLTGLPPTPEEIEQFVQACPNGLHDAAIEQLIDRLLASPRYGEQWGRHWLDVIRFGESRGYERNEIITNLWPFRDYIIRSFNEDKPFDRMIHEHLAGDVIGKDQPKIEVGSAFLVAGPYDDVGNQDAVAAAQIRADQMDEMIRATGEAFLGLSIGCARCHDHKFDPILARDYYAFYATFAGTVHGPREVATLEARQARAATLEPLQKLKQSKQNEKTEIEKRLAELKKTPPESASENSLEDSIATLQDRQGLLKGEIAELDTQISKIPALPVWWVGNHRSAPGPFHVFVGGNPQQKSEIVLPSGLDVFNTLPSKYEVADLTHEATRRVALAKWLTAPDQPLVPRVLANRIWQYHFGSGIVDTPSDFGYLGGRPTHPALLDWIAGELVKSGWKLKPLHKLILTSQAYRQSSDWRDDPGKLDAASRLLWRFPPRRLSAEEIRDSMLNAAGMLNLSMGGPGFRLYEYQQDNVATYVPKDVHGPETYRRTVYHHTARASRVDVLTDFDCPDPALAEPRRASTTTPLQALTMMNHQFSIDMATKFAGRLEQVSSDMSARIQVAYLLAYGRSPTDREISQAAKVIQQVGLKGFCHALLNSNEFIFIR</sequence>
<evidence type="ECO:0000256" key="1">
    <source>
        <dbReference type="ARBA" id="ARBA00022617"/>
    </source>
</evidence>
<evidence type="ECO:0000313" key="8">
    <source>
        <dbReference type="Proteomes" id="UP000094828"/>
    </source>
</evidence>
<evidence type="ECO:0000256" key="5">
    <source>
        <dbReference type="SAM" id="SignalP"/>
    </source>
</evidence>
<dbReference type="Pfam" id="PF07583">
    <property type="entry name" value="PSCyt2"/>
    <property type="match status" value="1"/>
</dbReference>
<keyword evidence="3 4" id="KW-0408">Iron</keyword>
<keyword evidence="2 4" id="KW-0479">Metal-binding</keyword>
<dbReference type="InterPro" id="IPR009056">
    <property type="entry name" value="Cyt_c-like_dom"/>
</dbReference>
<comment type="caution">
    <text evidence="7">The sequence shown here is derived from an EMBL/GenBank/DDBJ whole genome shotgun (WGS) entry which is preliminary data.</text>
</comment>
<dbReference type="Pfam" id="PF07635">
    <property type="entry name" value="PSCyt1"/>
    <property type="match status" value="1"/>
</dbReference>
<dbReference type="SUPFAM" id="SSF46626">
    <property type="entry name" value="Cytochrome c"/>
    <property type="match status" value="1"/>
</dbReference>
<dbReference type="InterPro" id="IPR011429">
    <property type="entry name" value="Cyt_c_Planctomycete-type"/>
</dbReference>
<dbReference type="Proteomes" id="UP000094828">
    <property type="component" value="Unassembled WGS sequence"/>
</dbReference>
<dbReference type="AlphaFoldDB" id="A0A1C3EH94"/>
<feature type="signal peptide" evidence="5">
    <location>
        <begin position="1"/>
        <end position="29"/>
    </location>
</feature>
<dbReference type="EMBL" id="LYDR01000063">
    <property type="protein sequence ID" value="ODA32607.1"/>
    <property type="molecule type" value="Genomic_DNA"/>
</dbReference>
<keyword evidence="8" id="KW-1185">Reference proteome</keyword>
<dbReference type="PANTHER" id="PTHR35889:SF3">
    <property type="entry name" value="F-BOX DOMAIN-CONTAINING PROTEIN"/>
    <property type="match status" value="1"/>
</dbReference>
<evidence type="ECO:0000256" key="4">
    <source>
        <dbReference type="PROSITE-ProRule" id="PRU00433"/>
    </source>
</evidence>
<keyword evidence="5" id="KW-0732">Signal</keyword>
<organism evidence="7 8">
    <name type="scientific">Planctopirus hydrillae</name>
    <dbReference type="NCBI Taxonomy" id="1841610"/>
    <lineage>
        <taxon>Bacteria</taxon>
        <taxon>Pseudomonadati</taxon>
        <taxon>Planctomycetota</taxon>
        <taxon>Planctomycetia</taxon>
        <taxon>Planctomycetales</taxon>
        <taxon>Planctomycetaceae</taxon>
        <taxon>Planctopirus</taxon>
    </lineage>
</organism>
<dbReference type="PROSITE" id="PS51007">
    <property type="entry name" value="CYTC"/>
    <property type="match status" value="1"/>
</dbReference>
<feature type="domain" description="Cytochrome c" evidence="6">
    <location>
        <begin position="31"/>
        <end position="130"/>
    </location>
</feature>
<dbReference type="GO" id="GO:0009055">
    <property type="term" value="F:electron transfer activity"/>
    <property type="evidence" value="ECO:0007669"/>
    <property type="project" value="InterPro"/>
</dbReference>
<dbReference type="PANTHER" id="PTHR35889">
    <property type="entry name" value="CYCLOINULO-OLIGOSACCHARIDE FRUCTANOTRANSFERASE-RELATED"/>
    <property type="match status" value="1"/>
</dbReference>